<evidence type="ECO:0000313" key="1">
    <source>
        <dbReference type="EMBL" id="AFM13954.1"/>
    </source>
</evidence>
<dbReference type="InterPro" id="IPR038573">
    <property type="entry name" value="BrnT_sf"/>
</dbReference>
<dbReference type="RefSeq" id="WP_014804453.1">
    <property type="nucleotide sequence ID" value="NC_018020.1"/>
</dbReference>
<name>I4B9J7_TURPD</name>
<dbReference type="KEGG" id="tpx:Turpa_3316"/>
<gene>
    <name evidence="1" type="ordered locus">Turpa_3316</name>
</gene>
<protein>
    <recommendedName>
        <fullName evidence="3">Protein containing DUF497</fullName>
    </recommendedName>
</protein>
<evidence type="ECO:0008006" key="3">
    <source>
        <dbReference type="Google" id="ProtNLM"/>
    </source>
</evidence>
<dbReference type="HOGENOM" id="CLU_149290_1_1_12"/>
<dbReference type="InterPro" id="IPR007460">
    <property type="entry name" value="BrnT_toxin"/>
</dbReference>
<evidence type="ECO:0000313" key="2">
    <source>
        <dbReference type="Proteomes" id="UP000006048"/>
    </source>
</evidence>
<keyword evidence="2" id="KW-1185">Reference proteome</keyword>
<reference evidence="1 2" key="1">
    <citation type="submission" date="2012-06" db="EMBL/GenBank/DDBJ databases">
        <title>The complete chromosome of genome of Turneriella parva DSM 21527.</title>
        <authorList>
            <consortium name="US DOE Joint Genome Institute (JGI-PGF)"/>
            <person name="Lucas S."/>
            <person name="Han J."/>
            <person name="Lapidus A."/>
            <person name="Bruce D."/>
            <person name="Goodwin L."/>
            <person name="Pitluck S."/>
            <person name="Peters L."/>
            <person name="Kyrpides N."/>
            <person name="Mavromatis K."/>
            <person name="Ivanova N."/>
            <person name="Mikhailova N."/>
            <person name="Chertkov O."/>
            <person name="Detter J.C."/>
            <person name="Tapia R."/>
            <person name="Han C."/>
            <person name="Land M."/>
            <person name="Hauser L."/>
            <person name="Markowitz V."/>
            <person name="Cheng J.-F."/>
            <person name="Hugenholtz P."/>
            <person name="Woyke T."/>
            <person name="Wu D."/>
            <person name="Gronow S."/>
            <person name="Wellnitz S."/>
            <person name="Brambilla E."/>
            <person name="Klenk H.-P."/>
            <person name="Eisen J.A."/>
        </authorList>
    </citation>
    <scope>NUCLEOTIDE SEQUENCE [LARGE SCALE GENOMIC DNA]</scope>
    <source>
        <strain evidence="2">ATCC BAA-1111 / DSM 21527 / NCTC 11395 / H</strain>
    </source>
</reference>
<accession>I4B9J7</accession>
<dbReference type="Pfam" id="PF04365">
    <property type="entry name" value="BrnT_toxin"/>
    <property type="match status" value="1"/>
</dbReference>
<dbReference type="EMBL" id="CP002959">
    <property type="protein sequence ID" value="AFM13954.1"/>
    <property type="molecule type" value="Genomic_DNA"/>
</dbReference>
<dbReference type="OrthoDB" id="9802417at2"/>
<proteinExistence type="predicted"/>
<dbReference type="STRING" id="869212.Turpa_3316"/>
<dbReference type="AlphaFoldDB" id="I4B9J7"/>
<dbReference type="Gene3D" id="3.10.450.530">
    <property type="entry name" value="Ribonuclease toxin, BrnT, of type II toxin-antitoxin system"/>
    <property type="match status" value="1"/>
</dbReference>
<organism evidence="1 2">
    <name type="scientific">Turneriella parva (strain ATCC BAA-1111 / DSM 21527 / NCTC 11395 / H)</name>
    <name type="common">Leptospira parva</name>
    <dbReference type="NCBI Taxonomy" id="869212"/>
    <lineage>
        <taxon>Bacteria</taxon>
        <taxon>Pseudomonadati</taxon>
        <taxon>Spirochaetota</taxon>
        <taxon>Spirochaetia</taxon>
        <taxon>Leptospirales</taxon>
        <taxon>Leptospiraceae</taxon>
        <taxon>Turneriella</taxon>
    </lineage>
</organism>
<dbReference type="Proteomes" id="UP000006048">
    <property type="component" value="Chromosome"/>
</dbReference>
<sequence length="90" mass="10601">MEFEWDDAKSESNTDKHGLSFEEAQYAFNDPKRVIAIDHKHSTKAEKRYFCYGKIAGRVVTVRFTFRGEKIRIFGAGYWREGNAKYKRKS</sequence>